<dbReference type="Gene3D" id="2.90.10.10">
    <property type="entry name" value="Bulb-type lectin domain"/>
    <property type="match status" value="2"/>
</dbReference>
<feature type="region of interest" description="Disordered" evidence="1">
    <location>
        <begin position="39"/>
        <end position="61"/>
    </location>
</feature>
<evidence type="ECO:0000313" key="4">
    <source>
        <dbReference type="EMBL" id="MFD1931112.1"/>
    </source>
</evidence>
<evidence type="ECO:0000313" key="5">
    <source>
        <dbReference type="Proteomes" id="UP001597368"/>
    </source>
</evidence>
<dbReference type="Gene3D" id="2.90.10.30">
    <property type="match status" value="1"/>
</dbReference>
<comment type="caution">
    <text evidence="4">The sequence shown here is derived from an EMBL/GenBank/DDBJ whole genome shotgun (WGS) entry which is preliminary data.</text>
</comment>
<dbReference type="InterPro" id="IPR036426">
    <property type="entry name" value="Bulb-type_lectin_dom_sf"/>
</dbReference>
<dbReference type="InterPro" id="IPR001480">
    <property type="entry name" value="Bulb-type_lectin_dom"/>
</dbReference>
<evidence type="ECO:0000259" key="3">
    <source>
        <dbReference type="PROSITE" id="PS50927"/>
    </source>
</evidence>
<accession>A0ABW4SNF8</accession>
<sequence>MRSLKGAAARGLGTSAVLAAALALPLSFAPAAGAATADRTDDRLSAGESLKPSESVKSDNGQYKLIQQAQGNLVLYGPGGNALWSSPASGSPAYATMQREGNLVIYNALNKPLWSTNTAGNAGAYLTVQDDGNLVIYSADNRFLWSRHAYVGSLPSGHTLKAGQWVQSENGQYQLVMQKEGNLVLYTKDHKARWTTPTADAPGAKATMQKEGNLVIYSSSGKGVWTSPTAGNPGAYLAVQDEGNVVIYSKDDKPLWSPKQTG</sequence>
<dbReference type="SUPFAM" id="SSF51110">
    <property type="entry name" value="alpha-D-mannose-specific plant lectins"/>
    <property type="match status" value="2"/>
</dbReference>
<evidence type="ECO:0000256" key="1">
    <source>
        <dbReference type="SAM" id="MobiDB-lite"/>
    </source>
</evidence>
<dbReference type="EMBL" id="JBHUFV010000008">
    <property type="protein sequence ID" value="MFD1931112.1"/>
    <property type="molecule type" value="Genomic_DNA"/>
</dbReference>
<keyword evidence="2" id="KW-0732">Signal</keyword>
<evidence type="ECO:0000256" key="2">
    <source>
        <dbReference type="SAM" id="SignalP"/>
    </source>
</evidence>
<feature type="domain" description="Bulb-type lectin" evidence="3">
    <location>
        <begin position="151"/>
        <end position="260"/>
    </location>
</feature>
<feature type="signal peptide" evidence="2">
    <location>
        <begin position="1"/>
        <end position="34"/>
    </location>
</feature>
<feature type="chain" id="PRO_5046322704" description="Bulb-type lectin domain-containing protein" evidence="2">
    <location>
        <begin position="35"/>
        <end position="262"/>
    </location>
</feature>
<dbReference type="RefSeq" id="WP_379570166.1">
    <property type="nucleotide sequence ID" value="NZ_JBHUFV010000008.1"/>
</dbReference>
<protein>
    <recommendedName>
        <fullName evidence="3">Bulb-type lectin domain-containing protein</fullName>
    </recommendedName>
</protein>
<dbReference type="PROSITE" id="PS50927">
    <property type="entry name" value="BULB_LECTIN"/>
    <property type="match status" value="2"/>
</dbReference>
<gene>
    <name evidence="4" type="ORF">ACFSKW_06425</name>
</gene>
<organism evidence="4 5">
    <name type="scientific">Nonomuraea mangrovi</name>
    <dbReference type="NCBI Taxonomy" id="2316207"/>
    <lineage>
        <taxon>Bacteria</taxon>
        <taxon>Bacillati</taxon>
        <taxon>Actinomycetota</taxon>
        <taxon>Actinomycetes</taxon>
        <taxon>Streptosporangiales</taxon>
        <taxon>Streptosporangiaceae</taxon>
        <taxon>Nonomuraea</taxon>
    </lineage>
</organism>
<dbReference type="CDD" id="cd00028">
    <property type="entry name" value="B_lectin"/>
    <property type="match status" value="2"/>
</dbReference>
<reference evidence="5" key="1">
    <citation type="journal article" date="2019" name="Int. J. Syst. Evol. Microbiol.">
        <title>The Global Catalogue of Microorganisms (GCM) 10K type strain sequencing project: providing services to taxonomists for standard genome sequencing and annotation.</title>
        <authorList>
            <consortium name="The Broad Institute Genomics Platform"/>
            <consortium name="The Broad Institute Genome Sequencing Center for Infectious Disease"/>
            <person name="Wu L."/>
            <person name="Ma J."/>
        </authorList>
    </citation>
    <scope>NUCLEOTIDE SEQUENCE [LARGE SCALE GENOMIC DNA]</scope>
    <source>
        <strain evidence="5">ICMP 6774ER</strain>
    </source>
</reference>
<dbReference type="Proteomes" id="UP001597368">
    <property type="component" value="Unassembled WGS sequence"/>
</dbReference>
<dbReference type="SMART" id="SM00108">
    <property type="entry name" value="B_lectin"/>
    <property type="match status" value="2"/>
</dbReference>
<feature type="domain" description="Bulb-type lectin" evidence="3">
    <location>
        <begin position="41"/>
        <end position="149"/>
    </location>
</feature>
<name>A0ABW4SNF8_9ACTN</name>
<keyword evidence="5" id="KW-1185">Reference proteome</keyword>
<proteinExistence type="predicted"/>